<name>A0A4Y4B4A1_MICMQ</name>
<organism evidence="1 2">
    <name type="scientific">Microbacterium maritypicum</name>
    <name type="common">Microbacterium liquefaciens</name>
    <dbReference type="NCBI Taxonomy" id="33918"/>
    <lineage>
        <taxon>Bacteria</taxon>
        <taxon>Bacillati</taxon>
        <taxon>Actinomycetota</taxon>
        <taxon>Actinomycetes</taxon>
        <taxon>Micrococcales</taxon>
        <taxon>Microbacteriaceae</taxon>
        <taxon>Microbacterium</taxon>
    </lineage>
</organism>
<dbReference type="Proteomes" id="UP000317410">
    <property type="component" value="Unassembled WGS sequence"/>
</dbReference>
<dbReference type="RefSeq" id="WP_127481562.1">
    <property type="nucleotide sequence ID" value="NZ_BJNQ01000001.1"/>
</dbReference>
<evidence type="ECO:0008006" key="3">
    <source>
        <dbReference type="Google" id="ProtNLM"/>
    </source>
</evidence>
<protein>
    <recommendedName>
        <fullName evidence="3">DUF2283 domain-containing protein</fullName>
    </recommendedName>
</protein>
<accession>A0A4Y4B4A1</accession>
<dbReference type="AlphaFoldDB" id="A0A4Y4B4A1"/>
<proteinExistence type="predicted"/>
<evidence type="ECO:0000313" key="1">
    <source>
        <dbReference type="EMBL" id="GEC73857.1"/>
    </source>
</evidence>
<evidence type="ECO:0000313" key="2">
    <source>
        <dbReference type="Proteomes" id="UP000317410"/>
    </source>
</evidence>
<dbReference type="InterPro" id="IPR019270">
    <property type="entry name" value="DUF2283"/>
</dbReference>
<comment type="caution">
    <text evidence="1">The sequence shown here is derived from an EMBL/GenBank/DDBJ whole genome shotgun (WGS) entry which is preliminary data.</text>
</comment>
<reference evidence="1 2" key="1">
    <citation type="submission" date="2019-06" db="EMBL/GenBank/DDBJ databases">
        <title>Whole genome shotgun sequence of Microbacterium liquefaciens NBRC 15037.</title>
        <authorList>
            <person name="Hosoyama A."/>
            <person name="Uohara A."/>
            <person name="Ohji S."/>
            <person name="Ichikawa N."/>
        </authorList>
    </citation>
    <scope>NUCLEOTIDE SEQUENCE [LARGE SCALE GENOMIC DNA]</scope>
    <source>
        <strain evidence="1 2">NBRC 15037</strain>
    </source>
</reference>
<dbReference type="EMBL" id="BJNQ01000001">
    <property type="protein sequence ID" value="GEC73857.1"/>
    <property type="molecule type" value="Genomic_DNA"/>
</dbReference>
<sequence length="75" mass="8096">MRLTYDPEVDAAYMMLVDAIAPGQARHQVEVPHNDGIAGQFILDFTEEGKLLGLEILFASDTLPASVLAAAEPLQ</sequence>
<gene>
    <name evidence="1" type="ORF">MLI01_00020</name>
</gene>
<dbReference type="Pfam" id="PF10049">
    <property type="entry name" value="DUF2283"/>
    <property type="match status" value="1"/>
</dbReference>